<gene>
    <name evidence="2" type="primary">pilM</name>
    <name evidence="2" type="ORF">FJY75_04005</name>
</gene>
<dbReference type="Gene3D" id="3.30.420.40">
    <property type="match status" value="2"/>
</dbReference>
<accession>A0A938BQB8</accession>
<dbReference type="Proteomes" id="UP000748308">
    <property type="component" value="Unassembled WGS sequence"/>
</dbReference>
<name>A0A938BQB8_UNCEI</name>
<organism evidence="2 3">
    <name type="scientific">Eiseniibacteriota bacterium</name>
    <dbReference type="NCBI Taxonomy" id="2212470"/>
    <lineage>
        <taxon>Bacteria</taxon>
        <taxon>Candidatus Eiseniibacteriota</taxon>
    </lineage>
</organism>
<dbReference type="NCBIfam" id="TIGR01175">
    <property type="entry name" value="pilM"/>
    <property type="match status" value="1"/>
</dbReference>
<dbReference type="AlphaFoldDB" id="A0A938BQB8"/>
<dbReference type="CDD" id="cd24049">
    <property type="entry name" value="ASKHA_NBD_PilM"/>
    <property type="match status" value="1"/>
</dbReference>
<dbReference type="InterPro" id="IPR005883">
    <property type="entry name" value="PilM"/>
</dbReference>
<feature type="domain" description="SHS2" evidence="1">
    <location>
        <begin position="8"/>
        <end position="173"/>
    </location>
</feature>
<dbReference type="GO" id="GO:0051301">
    <property type="term" value="P:cell division"/>
    <property type="evidence" value="ECO:0007669"/>
    <property type="project" value="InterPro"/>
</dbReference>
<dbReference type="Gene3D" id="3.30.1490.300">
    <property type="match status" value="1"/>
</dbReference>
<proteinExistence type="predicted"/>
<dbReference type="EMBL" id="VGIY01000064">
    <property type="protein sequence ID" value="MBM3316997.1"/>
    <property type="molecule type" value="Genomic_DNA"/>
</dbReference>
<sequence length="346" mass="36694">MFERSRTTVGLDIGASSVKLVELEHGEGGVRVLHAAEKALEPETIVDGEIMDRALVVEAVRSLFDSRAAARRRVVVGVHGRGVIVKKIVMDRMSVQEAAEAIYWEAEQHVPYDIHDIALDFEILDVDKGPKQMQVLLVAAKRELILNLAEVVREAGLVLEAVDVNGFAAQNALERGAPAPGGEVSALLNIGADITNVNVVRDGVPLYTQDLSLGGHSYLQSIQKAYHLSREEVERALGQTPRRLDTTAQLEAFAADLSASLEKSLNCLRSSGEADQVGRIVLCGGGAQIGGLAAALGRLQGAPVTIGDPLLGLSREGAGAPGDELARSAPRFAVGVGLALRKERAS</sequence>
<reference evidence="2" key="1">
    <citation type="submission" date="2019-03" db="EMBL/GenBank/DDBJ databases">
        <title>Lake Tanganyika Metagenome-Assembled Genomes (MAGs).</title>
        <authorList>
            <person name="Tran P."/>
        </authorList>
    </citation>
    <scope>NUCLEOTIDE SEQUENCE</scope>
    <source>
        <strain evidence="2">M_DeepCast_400m_m2_100</strain>
    </source>
</reference>
<dbReference type="Pfam" id="PF11104">
    <property type="entry name" value="PilM_2"/>
    <property type="match status" value="1"/>
</dbReference>
<dbReference type="PANTHER" id="PTHR32432:SF3">
    <property type="entry name" value="ETHANOLAMINE UTILIZATION PROTEIN EUTJ"/>
    <property type="match status" value="1"/>
</dbReference>
<protein>
    <submittedName>
        <fullName evidence="2">Type IV pilus assembly protein PilM</fullName>
    </submittedName>
</protein>
<evidence type="ECO:0000313" key="2">
    <source>
        <dbReference type="EMBL" id="MBM3316997.1"/>
    </source>
</evidence>
<comment type="caution">
    <text evidence="2">The sequence shown here is derived from an EMBL/GenBank/DDBJ whole genome shotgun (WGS) entry which is preliminary data.</text>
</comment>
<dbReference type="PANTHER" id="PTHR32432">
    <property type="entry name" value="CELL DIVISION PROTEIN FTSA-RELATED"/>
    <property type="match status" value="1"/>
</dbReference>
<dbReference type="PIRSF" id="PIRSF019169">
    <property type="entry name" value="PilM"/>
    <property type="match status" value="1"/>
</dbReference>
<evidence type="ECO:0000313" key="3">
    <source>
        <dbReference type="Proteomes" id="UP000748308"/>
    </source>
</evidence>
<evidence type="ECO:0000259" key="1">
    <source>
        <dbReference type="SMART" id="SM00842"/>
    </source>
</evidence>
<dbReference type="SUPFAM" id="SSF53067">
    <property type="entry name" value="Actin-like ATPase domain"/>
    <property type="match status" value="2"/>
</dbReference>
<dbReference type="SMART" id="SM00842">
    <property type="entry name" value="FtsA"/>
    <property type="match status" value="1"/>
</dbReference>
<dbReference type="InterPro" id="IPR050696">
    <property type="entry name" value="FtsA/MreB"/>
</dbReference>
<dbReference type="InterPro" id="IPR003494">
    <property type="entry name" value="SHS2_FtsA"/>
</dbReference>
<dbReference type="InterPro" id="IPR043129">
    <property type="entry name" value="ATPase_NBD"/>
</dbReference>